<dbReference type="RefSeq" id="WP_322877442.1">
    <property type="nucleotide sequence ID" value="NZ_JAVMIP010000003.1"/>
</dbReference>
<dbReference type="InterPro" id="IPR036397">
    <property type="entry name" value="RNaseH_sf"/>
</dbReference>
<name>A0AAE4JVL0_9CYAN</name>
<dbReference type="InterPro" id="IPR012337">
    <property type="entry name" value="RNaseH-like_sf"/>
</dbReference>
<dbReference type="AlphaFoldDB" id="A0AAE4JVL0"/>
<organism evidence="1 2">
    <name type="scientific">Pseudocalidococcus azoricus BACA0444</name>
    <dbReference type="NCBI Taxonomy" id="2918990"/>
    <lineage>
        <taxon>Bacteria</taxon>
        <taxon>Bacillati</taxon>
        <taxon>Cyanobacteriota</taxon>
        <taxon>Cyanophyceae</taxon>
        <taxon>Acaryochloridales</taxon>
        <taxon>Thermosynechococcaceae</taxon>
        <taxon>Pseudocalidococcus</taxon>
        <taxon>Pseudocalidococcus azoricus</taxon>
    </lineage>
</organism>
<comment type="caution">
    <text evidence="1">The sequence shown here is derived from an EMBL/GenBank/DDBJ whole genome shotgun (WGS) entry which is preliminary data.</text>
</comment>
<reference evidence="2" key="1">
    <citation type="submission" date="2023-07" db="EMBL/GenBank/DDBJ databases">
        <authorList>
            <person name="Luz R."/>
            <person name="Cordeiro R."/>
            <person name="Fonseca A."/>
            <person name="Goncalves V."/>
        </authorList>
    </citation>
    <scope>NUCLEOTIDE SEQUENCE [LARGE SCALE GENOMIC DNA]</scope>
    <source>
        <strain evidence="2">BACA0444</strain>
    </source>
</reference>
<dbReference type="SUPFAM" id="SSF53098">
    <property type="entry name" value="Ribonuclease H-like"/>
    <property type="match status" value="1"/>
</dbReference>
<keyword evidence="2" id="KW-1185">Reference proteome</keyword>
<dbReference type="Gene3D" id="3.30.420.10">
    <property type="entry name" value="Ribonuclease H-like superfamily/Ribonuclease H"/>
    <property type="match status" value="1"/>
</dbReference>
<proteinExistence type="predicted"/>
<dbReference type="GO" id="GO:0003676">
    <property type="term" value="F:nucleic acid binding"/>
    <property type="evidence" value="ECO:0007669"/>
    <property type="project" value="InterPro"/>
</dbReference>
<accession>A0AAE4JVL0</accession>
<keyword evidence="1" id="KW-0255">Endonuclease</keyword>
<sequence>MNLAAVDPGLSGGLAILHGGNVIAKPLPIAGKDLDLATLAQWLKESNPGLVVVEKVHSMPGQGVASMFTFGKGFGAILGIAAALNISVELVTPQAWKKVVLAGSQKDKNAAIDYCRRAFPQVSLLPGPRCRKPHDGMADALCLLEYGRRVFSETR</sequence>
<dbReference type="EMBL" id="JAVMIP010000003">
    <property type="protein sequence ID" value="MDS3860156.1"/>
    <property type="molecule type" value="Genomic_DNA"/>
</dbReference>
<evidence type="ECO:0000313" key="1">
    <source>
        <dbReference type="EMBL" id="MDS3860156.1"/>
    </source>
</evidence>
<dbReference type="GO" id="GO:0004519">
    <property type="term" value="F:endonuclease activity"/>
    <property type="evidence" value="ECO:0007669"/>
    <property type="project" value="UniProtKB-KW"/>
</dbReference>
<protein>
    <submittedName>
        <fullName evidence="1">Holliday junction endonuclease</fullName>
    </submittedName>
</protein>
<keyword evidence="1" id="KW-0378">Hydrolase</keyword>
<keyword evidence="1" id="KW-0540">Nuclease</keyword>
<evidence type="ECO:0000313" key="2">
    <source>
        <dbReference type="Proteomes" id="UP001268256"/>
    </source>
</evidence>
<dbReference type="CDD" id="cd22992">
    <property type="entry name" value="MOC1"/>
    <property type="match status" value="1"/>
</dbReference>
<gene>
    <name evidence="1" type="ORF">RIF25_04990</name>
</gene>
<dbReference type="Proteomes" id="UP001268256">
    <property type="component" value="Unassembled WGS sequence"/>
</dbReference>